<protein>
    <submittedName>
        <fullName evidence="1">Uncharacterized protein</fullName>
    </submittedName>
</protein>
<reference evidence="1 2" key="1">
    <citation type="submission" date="2016-05" db="EMBL/GenBank/DDBJ databases">
        <title>Comparative analysis of secretome profiles of manganese(II)-oxidizing ascomycete fungi.</title>
        <authorList>
            <consortium name="DOE Joint Genome Institute"/>
            <person name="Zeiner C.A."/>
            <person name="Purvine S.O."/>
            <person name="Zink E.M."/>
            <person name="Wu S."/>
            <person name="Pasa-Tolic L."/>
            <person name="Chaput D.L."/>
            <person name="Haridas S."/>
            <person name="Grigoriev I.V."/>
            <person name="Santelli C.M."/>
            <person name="Hansel C.M."/>
        </authorList>
    </citation>
    <scope>NUCLEOTIDE SEQUENCE [LARGE SCALE GENOMIC DNA]</scope>
    <source>
        <strain evidence="1 2">AP3s5-JAC2a</strain>
    </source>
</reference>
<dbReference type="GeneID" id="28762540"/>
<dbReference type="AlphaFoldDB" id="A0A177C8D9"/>
<keyword evidence="2" id="KW-1185">Reference proteome</keyword>
<proteinExistence type="predicted"/>
<dbReference type="InParanoid" id="A0A177C8D9"/>
<gene>
    <name evidence="1" type="ORF">CC84DRAFT_1166807</name>
</gene>
<dbReference type="OrthoDB" id="5421765at2759"/>
<sequence length="223" mass="24902">MLSRCLLLKLGMSNSPGSSFLPPEIVECFQSFSMIQGLKRMDLDGSYQSDLVLLSHWKQISATLLHATYVTNGFSYFDSRTANIERALRDLNPLLAVYSVTSGASDASRLLSLREILRKGARLAFTLFGQPSFWQFDWSQAVPSSSSQYHHEPREFLGKRAPSLNRNASDALNTRNLVIWPALVRVVDGEGARVVREDGVLSEKITLETLASRFQDDSFPKGL</sequence>
<accession>A0A177C8D9</accession>
<evidence type="ECO:0000313" key="1">
    <source>
        <dbReference type="EMBL" id="OAG03038.1"/>
    </source>
</evidence>
<dbReference type="RefSeq" id="XP_018033403.1">
    <property type="nucleotide sequence ID" value="XM_018179054.1"/>
</dbReference>
<name>A0A177C8D9_9PLEO</name>
<organism evidence="1 2">
    <name type="scientific">Paraphaeosphaeria sporulosa</name>
    <dbReference type="NCBI Taxonomy" id="1460663"/>
    <lineage>
        <taxon>Eukaryota</taxon>
        <taxon>Fungi</taxon>
        <taxon>Dikarya</taxon>
        <taxon>Ascomycota</taxon>
        <taxon>Pezizomycotina</taxon>
        <taxon>Dothideomycetes</taxon>
        <taxon>Pleosporomycetidae</taxon>
        <taxon>Pleosporales</taxon>
        <taxon>Massarineae</taxon>
        <taxon>Didymosphaeriaceae</taxon>
        <taxon>Paraphaeosphaeria</taxon>
    </lineage>
</organism>
<dbReference type="EMBL" id="KV441555">
    <property type="protein sequence ID" value="OAG03038.1"/>
    <property type="molecule type" value="Genomic_DNA"/>
</dbReference>
<evidence type="ECO:0000313" key="2">
    <source>
        <dbReference type="Proteomes" id="UP000077069"/>
    </source>
</evidence>
<dbReference type="Proteomes" id="UP000077069">
    <property type="component" value="Unassembled WGS sequence"/>
</dbReference>